<name>A0ABU3JV00_9ACTN</name>
<dbReference type="CDD" id="cd17643">
    <property type="entry name" value="A_NRPS_Cytc1-like"/>
    <property type="match status" value="1"/>
</dbReference>
<evidence type="ECO:0000313" key="3">
    <source>
        <dbReference type="EMBL" id="MDT6985773.1"/>
    </source>
</evidence>
<proteinExistence type="predicted"/>
<comment type="caution">
    <text evidence="3">The sequence shown here is derived from an EMBL/GenBank/DDBJ whole genome shotgun (WGS) entry which is preliminary data.</text>
</comment>
<dbReference type="RefSeq" id="WP_394311317.1">
    <property type="nucleotide sequence ID" value="NZ_JASKMA010000014.1"/>
</dbReference>
<dbReference type="Gene3D" id="3.30.300.30">
    <property type="match status" value="1"/>
</dbReference>
<dbReference type="PANTHER" id="PTHR45527:SF1">
    <property type="entry name" value="FATTY ACID SYNTHASE"/>
    <property type="match status" value="1"/>
</dbReference>
<dbReference type="InterPro" id="IPR010071">
    <property type="entry name" value="AA_adenyl_dom"/>
</dbReference>
<gene>
    <name evidence="3" type="ORF">QNO04_20160</name>
</gene>
<protein>
    <submittedName>
        <fullName evidence="3">Amino acid adenylation domain-containing protein</fullName>
    </submittedName>
</protein>
<evidence type="ECO:0000259" key="2">
    <source>
        <dbReference type="Pfam" id="PF13193"/>
    </source>
</evidence>
<reference evidence="3 4" key="1">
    <citation type="submission" date="2023-05" db="EMBL/GenBank/DDBJ databases">
        <title>Streptomyces fuscus sp. nov., a brown-black pigment producing actinomyces isolated from dry sand of Sea duck farm.</title>
        <authorList>
            <person name="Xie J."/>
            <person name="Shen N."/>
        </authorList>
    </citation>
    <scope>NUCLEOTIDE SEQUENCE [LARGE SCALE GENOMIC DNA]</scope>
    <source>
        <strain evidence="3 4">CGMCC 4.1745</strain>
    </source>
</reference>
<dbReference type="InterPro" id="IPR045851">
    <property type="entry name" value="AMP-bd_C_sf"/>
</dbReference>
<dbReference type="SUPFAM" id="SSF56801">
    <property type="entry name" value="Acetyl-CoA synthetase-like"/>
    <property type="match status" value="1"/>
</dbReference>
<organism evidence="3 4">
    <name type="scientific">Streptomyces lusitanus</name>
    <dbReference type="NCBI Taxonomy" id="68232"/>
    <lineage>
        <taxon>Bacteria</taxon>
        <taxon>Bacillati</taxon>
        <taxon>Actinomycetota</taxon>
        <taxon>Actinomycetes</taxon>
        <taxon>Kitasatosporales</taxon>
        <taxon>Streptomycetaceae</taxon>
        <taxon>Streptomyces</taxon>
    </lineage>
</organism>
<feature type="domain" description="AMP-binding enzyme C-terminal" evidence="2">
    <location>
        <begin position="433"/>
        <end position="508"/>
    </location>
</feature>
<dbReference type="Pfam" id="PF13193">
    <property type="entry name" value="AMP-binding_C"/>
    <property type="match status" value="1"/>
</dbReference>
<dbReference type="EMBL" id="JASKMA010000014">
    <property type="protein sequence ID" value="MDT6985773.1"/>
    <property type="molecule type" value="Genomic_DNA"/>
</dbReference>
<dbReference type="PRINTS" id="PR00154">
    <property type="entry name" value="AMPBINDING"/>
</dbReference>
<feature type="domain" description="AMP-dependent synthetase/ligase" evidence="1">
    <location>
        <begin position="18"/>
        <end position="372"/>
    </location>
</feature>
<dbReference type="PANTHER" id="PTHR45527">
    <property type="entry name" value="NONRIBOSOMAL PEPTIDE SYNTHETASE"/>
    <property type="match status" value="1"/>
</dbReference>
<dbReference type="InterPro" id="IPR025110">
    <property type="entry name" value="AMP-bd_C"/>
</dbReference>
<dbReference type="Pfam" id="PF00501">
    <property type="entry name" value="AMP-binding"/>
    <property type="match status" value="1"/>
</dbReference>
<sequence>MGRDATAYDGWASLTEAFEHSAATRARETALVAEDGSLTYRRLEEWTRSIAALLRSRGVRPGDRVALRMPPTAAAVAAVLGILRTGAAYVPLDIRNPRARNEFLVRDAGVVAFVGDPEGCADGDVPVVGAREITALSGTPAPGVPGDGLPRPGRDDEAYVIYTSGTTGRPKGVPVHHGAVLALLAGAGQRFAFLPDDRWLLFHSLAFDVSVWEIWGALSTGARLVVMPHWTARSPEECLRWIAGHGITVLSQTPTAFSELSAVACEKGVRLRDLRYVVFGGEKLQPASLRPWVELHGLARPTLVNMYGITETTVHSTYHEVTQDDVDRGRSVIGRPLPGFTFRVVADDGSDVPRGRQGELWLSGPQLSRGYLNRPELTAERFVDGPAPDGRAALRYYRSGDLVSLDAAGDLVSHGRADLQVKVRGYRIELSDIEATVQSHPQVANAVVWVRSFGPGDDRLVCAYVPAAGESSCDPRDLRRHVRQLLPSYMQPTGFEAVERLPRTTNGKVDRAETARLWEERRGRDR</sequence>
<dbReference type="InterPro" id="IPR000873">
    <property type="entry name" value="AMP-dep_synth/lig_dom"/>
</dbReference>
<keyword evidence="4" id="KW-1185">Reference proteome</keyword>
<evidence type="ECO:0000313" key="4">
    <source>
        <dbReference type="Proteomes" id="UP001249760"/>
    </source>
</evidence>
<dbReference type="InterPro" id="IPR020845">
    <property type="entry name" value="AMP-binding_CS"/>
</dbReference>
<dbReference type="Gene3D" id="3.40.50.12780">
    <property type="entry name" value="N-terminal domain of ligase-like"/>
    <property type="match status" value="1"/>
</dbReference>
<dbReference type="PROSITE" id="PS00455">
    <property type="entry name" value="AMP_BINDING"/>
    <property type="match status" value="1"/>
</dbReference>
<dbReference type="NCBIfam" id="TIGR01733">
    <property type="entry name" value="AA-adenyl-dom"/>
    <property type="match status" value="1"/>
</dbReference>
<dbReference type="InterPro" id="IPR042099">
    <property type="entry name" value="ANL_N_sf"/>
</dbReference>
<dbReference type="InterPro" id="IPR020459">
    <property type="entry name" value="AMP-binding"/>
</dbReference>
<accession>A0ABU3JV00</accession>
<evidence type="ECO:0000259" key="1">
    <source>
        <dbReference type="Pfam" id="PF00501"/>
    </source>
</evidence>
<dbReference type="Proteomes" id="UP001249760">
    <property type="component" value="Unassembled WGS sequence"/>
</dbReference>